<organism evidence="2 4">
    <name type="scientific">Turicibacter bilis</name>
    <dbReference type="NCBI Taxonomy" id="2735723"/>
    <lineage>
        <taxon>Bacteria</taxon>
        <taxon>Bacillati</taxon>
        <taxon>Bacillota</taxon>
        <taxon>Erysipelotrichia</taxon>
        <taxon>Erysipelotrichales</taxon>
        <taxon>Turicibacteraceae</taxon>
        <taxon>Turicibacter</taxon>
    </lineage>
</organism>
<reference evidence="2 3" key="1">
    <citation type="submission" date="2021-03" db="EMBL/GenBank/DDBJ databases">
        <title>Comparative Genomics and Metabolomics in the genus Turicibacter.</title>
        <authorList>
            <person name="Maki J."/>
            <person name="Looft T."/>
        </authorList>
    </citation>
    <scope>NUCLEOTIDE SEQUENCE</scope>
    <source>
        <strain evidence="2">ISU324</strain>
        <strain evidence="1 3">MMM721</strain>
    </source>
</reference>
<name>A0A9Q9CFD8_9FIRM</name>
<dbReference type="Proteomes" id="UP001058016">
    <property type="component" value="Chromosome"/>
</dbReference>
<evidence type="ECO:0000313" key="3">
    <source>
        <dbReference type="Proteomes" id="UP001058016"/>
    </source>
</evidence>
<evidence type="ECO:0000313" key="2">
    <source>
        <dbReference type="EMBL" id="UUF07939.1"/>
    </source>
</evidence>
<sequence length="237" mass="27467">MNLYILVEDGKSGHKIIDHWIPLLLPSITRVPTIDEMTENQYVIFSGLGYPRMLGTDATSPSKNVLGQTIETINDTQKIDYLLIFLDGDEEGTERRTEIVTQKIKNYPKPLTCPFVIFVQNKCLETWLLGNRDFFPAQPSEKFLPFLTHYNVSCSDPEYMENDLSRRLVSTSSLYHERYLRCMMQENGYRYSKSRPAPIMYTEAFINGLKGRIKETHHLSSLQSFFNFIDQLKTSKS</sequence>
<dbReference type="EMBL" id="CP071249">
    <property type="protein sequence ID" value="UUF06686.1"/>
    <property type="molecule type" value="Genomic_DNA"/>
</dbReference>
<dbReference type="RefSeq" id="WP_055274910.1">
    <property type="nucleotide sequence ID" value="NZ_CP071249.1"/>
</dbReference>
<proteinExistence type="predicted"/>
<dbReference type="EMBL" id="CP071250">
    <property type="protein sequence ID" value="UUF07939.1"/>
    <property type="molecule type" value="Genomic_DNA"/>
</dbReference>
<protein>
    <submittedName>
        <fullName evidence="2">Uncharacterized protein</fullName>
    </submittedName>
</protein>
<evidence type="ECO:0000313" key="1">
    <source>
        <dbReference type="EMBL" id="UUF06686.1"/>
    </source>
</evidence>
<accession>A0A9Q9CFD8</accession>
<dbReference type="Proteomes" id="UP001058072">
    <property type="component" value="Chromosome"/>
</dbReference>
<evidence type="ECO:0000313" key="4">
    <source>
        <dbReference type="Proteomes" id="UP001058072"/>
    </source>
</evidence>
<gene>
    <name evidence="1" type="ORF">J0J69_03645</name>
    <name evidence="2" type="ORF">J0J70_09990</name>
</gene>
<keyword evidence="3" id="KW-1185">Reference proteome</keyword>
<dbReference type="AlphaFoldDB" id="A0A9Q9CFD8"/>